<evidence type="ECO:0000313" key="2">
    <source>
        <dbReference type="EMBL" id="CAE6469260.1"/>
    </source>
</evidence>
<feature type="region of interest" description="Disordered" evidence="1">
    <location>
        <begin position="196"/>
        <end position="222"/>
    </location>
</feature>
<dbReference type="AlphaFoldDB" id="A0A8H3C186"/>
<name>A0A8H3C186_9AGAM</name>
<dbReference type="EMBL" id="CAJMWZ010003091">
    <property type="protein sequence ID" value="CAE6469260.1"/>
    <property type="molecule type" value="Genomic_DNA"/>
</dbReference>
<organism evidence="2 3">
    <name type="scientific">Rhizoctonia solani</name>
    <dbReference type="NCBI Taxonomy" id="456999"/>
    <lineage>
        <taxon>Eukaryota</taxon>
        <taxon>Fungi</taxon>
        <taxon>Dikarya</taxon>
        <taxon>Basidiomycota</taxon>
        <taxon>Agaricomycotina</taxon>
        <taxon>Agaricomycetes</taxon>
        <taxon>Cantharellales</taxon>
        <taxon>Ceratobasidiaceae</taxon>
        <taxon>Rhizoctonia</taxon>
    </lineage>
</organism>
<protein>
    <submittedName>
        <fullName evidence="2">Uncharacterized protein</fullName>
    </submittedName>
</protein>
<evidence type="ECO:0000256" key="1">
    <source>
        <dbReference type="SAM" id="MobiDB-lite"/>
    </source>
</evidence>
<reference evidence="2" key="1">
    <citation type="submission" date="2021-01" db="EMBL/GenBank/DDBJ databases">
        <authorList>
            <person name="Kaushik A."/>
        </authorList>
    </citation>
    <scope>NUCLEOTIDE SEQUENCE</scope>
    <source>
        <strain evidence="2">Type strain: AG8-Rh-89/</strain>
    </source>
</reference>
<proteinExistence type="predicted"/>
<comment type="caution">
    <text evidence="2">The sequence shown here is derived from an EMBL/GenBank/DDBJ whole genome shotgun (WGS) entry which is preliminary data.</text>
</comment>
<dbReference type="Proteomes" id="UP000663850">
    <property type="component" value="Unassembled WGS sequence"/>
</dbReference>
<evidence type="ECO:0000313" key="3">
    <source>
        <dbReference type="Proteomes" id="UP000663850"/>
    </source>
</evidence>
<gene>
    <name evidence="2" type="ORF">RDB_LOCUS59979</name>
</gene>
<sequence length="269" mass="30883">MTAGDLHGFPPGYFLIRALNSDYYGKRMLLDVARSERRPGVEPVLWVDEAPVWHMKHQHEDSQIFFMSEDGLLRSKTSGHAIGWQTDKATNTPKLVVQPPRPFNYRPQPHCYFTYDIQSKTITTKLPYEVQAPSQSFEIKRRDTDVSQTSSIAISVTSVDESTFPCSPGTERNYLLEVIPRGHRQSRIVQFFDSVLESPSEEPEQPPPSPGGRTHRQEDVRNDSWYKGRELRLARERTGKRKHINKLQQWEIIPLSCASCDATSEAWVI</sequence>
<accession>A0A8H3C186</accession>